<evidence type="ECO:0000313" key="16">
    <source>
        <dbReference type="Proteomes" id="UP000245021"/>
    </source>
</evidence>
<dbReference type="InterPro" id="IPR050147">
    <property type="entry name" value="Ser/Thr_Dehydratase"/>
</dbReference>
<keyword evidence="10 13" id="KW-0456">Lyase</keyword>
<dbReference type="GO" id="GO:0004794">
    <property type="term" value="F:threonine deaminase activity"/>
    <property type="evidence" value="ECO:0007669"/>
    <property type="project" value="UniProtKB-EC"/>
</dbReference>
<evidence type="ECO:0000256" key="6">
    <source>
        <dbReference type="ARBA" id="ARBA00012096"/>
    </source>
</evidence>
<dbReference type="GO" id="GO:0000166">
    <property type="term" value="F:nucleotide binding"/>
    <property type="evidence" value="ECO:0007669"/>
    <property type="project" value="UniProtKB-KW"/>
</dbReference>
<dbReference type="GO" id="GO:0006565">
    <property type="term" value="P:L-serine catabolic process"/>
    <property type="evidence" value="ECO:0007669"/>
    <property type="project" value="TreeGrafter"/>
</dbReference>
<comment type="subunit">
    <text evidence="5 13">In the native structure, TdcB is in a dimeric form, whereas in the TdcB-AMP complex, it exists in a tetrameric form (dimer of dimers).</text>
</comment>
<dbReference type="GO" id="GO:0070689">
    <property type="term" value="P:L-threonine catabolic process to propionate"/>
    <property type="evidence" value="ECO:0007669"/>
    <property type="project" value="UniProtKB-UniPathway"/>
</dbReference>
<name>A0A2R5HJH2_9LACT</name>
<comment type="cofactor">
    <cofactor evidence="2 13">
        <name>pyridoxal 5'-phosphate</name>
        <dbReference type="ChEBI" id="CHEBI:597326"/>
    </cofactor>
</comment>
<proteinExistence type="inferred from homology"/>
<dbReference type="SUPFAM" id="SSF53686">
    <property type="entry name" value="Tryptophan synthase beta subunit-like PLP-dependent enzymes"/>
    <property type="match status" value="1"/>
</dbReference>
<dbReference type="AlphaFoldDB" id="A0A2R5HJH2"/>
<dbReference type="GO" id="GO:0009097">
    <property type="term" value="P:isoleucine biosynthetic process"/>
    <property type="evidence" value="ECO:0007669"/>
    <property type="project" value="TreeGrafter"/>
</dbReference>
<dbReference type="Pfam" id="PF00291">
    <property type="entry name" value="PALP"/>
    <property type="match status" value="1"/>
</dbReference>
<evidence type="ECO:0000256" key="5">
    <source>
        <dbReference type="ARBA" id="ARBA00011447"/>
    </source>
</evidence>
<dbReference type="NCBIfam" id="NF006389">
    <property type="entry name" value="PRK08638.1"/>
    <property type="match status" value="1"/>
</dbReference>
<dbReference type="FunFam" id="3.40.50.1100:FF:000007">
    <property type="entry name" value="L-threonine dehydratase catabolic TdcB"/>
    <property type="match status" value="1"/>
</dbReference>
<comment type="catalytic activity">
    <reaction evidence="1 13">
        <text>L-threonine = 2-oxobutanoate + NH4(+)</text>
        <dbReference type="Rhea" id="RHEA:22108"/>
        <dbReference type="ChEBI" id="CHEBI:16763"/>
        <dbReference type="ChEBI" id="CHEBI:28938"/>
        <dbReference type="ChEBI" id="CHEBI:57926"/>
        <dbReference type="EC" id="4.3.1.19"/>
    </reaction>
</comment>
<dbReference type="PANTHER" id="PTHR48078:SF6">
    <property type="entry name" value="L-THREONINE DEHYDRATASE CATABOLIC TDCB"/>
    <property type="match status" value="1"/>
</dbReference>
<dbReference type="GO" id="GO:0003941">
    <property type="term" value="F:L-serine ammonia-lyase activity"/>
    <property type="evidence" value="ECO:0007669"/>
    <property type="project" value="TreeGrafter"/>
</dbReference>
<dbReference type="PANTHER" id="PTHR48078">
    <property type="entry name" value="THREONINE DEHYDRATASE, MITOCHONDRIAL-RELATED"/>
    <property type="match status" value="1"/>
</dbReference>
<gene>
    <name evidence="15" type="primary">ilvA</name>
    <name evidence="15" type="ORF">NtB2_00864</name>
</gene>
<evidence type="ECO:0000256" key="13">
    <source>
        <dbReference type="RuleBase" id="RU363083"/>
    </source>
</evidence>
<dbReference type="InterPro" id="IPR036052">
    <property type="entry name" value="TrpB-like_PALP_sf"/>
</dbReference>
<dbReference type="EMBL" id="BFFO01000004">
    <property type="protein sequence ID" value="GBG96740.1"/>
    <property type="molecule type" value="Genomic_DNA"/>
</dbReference>
<evidence type="ECO:0000313" key="15">
    <source>
        <dbReference type="EMBL" id="GBG96740.1"/>
    </source>
</evidence>
<reference evidence="15 16" key="1">
    <citation type="journal article" date="2018" name="Genome Announc.">
        <title>Draft Genome Sequence of Lactococcus sp. Strain NtB2 (JCM 32569), Isolated from the Gut of the Higher Termite Nasutitermes takasagoensis.</title>
        <authorList>
            <person name="Noda S."/>
            <person name="Aihara C."/>
            <person name="Yuki M."/>
            <person name="Ohkuma M."/>
        </authorList>
    </citation>
    <scope>NUCLEOTIDE SEQUENCE [LARGE SCALE GENOMIC DNA]</scope>
    <source>
        <strain evidence="15 16">NtB2</strain>
    </source>
</reference>
<evidence type="ECO:0000256" key="10">
    <source>
        <dbReference type="ARBA" id="ARBA00023239"/>
    </source>
</evidence>
<keyword evidence="8" id="KW-0021">Allosteric enzyme</keyword>
<evidence type="ECO:0000256" key="12">
    <source>
        <dbReference type="ARBA" id="ARBA00031427"/>
    </source>
</evidence>
<comment type="caution">
    <text evidence="15">The sequence shown here is derived from an EMBL/GenBank/DDBJ whole genome shotgun (WGS) entry which is preliminary data.</text>
</comment>
<sequence length="346" mass="37298">MTNLENLPVTITDIKKAQNTVNQFARHTPLLQSMFMTAKTGGEVYLKLENMQLTGSFKFRGAFNKIAQLSQEEKDRGVIACSAGNHAQGVALTSKLLGIKSIIVMPKGAPKAKVEATKGYGAEVMLEGDQFDDSKAFCEQYAKDNNLTYVPPYDDKEVMAGQGTIGLEILDQLWDVDTVLCPVGGGGLISGLAVALKSFNPHINVIGVQAENCHGMTASFKERKKVHHDEAPTIADGCHVAYPGDLTFEVVNQIVDNMVLVTEDEIELAIKDLMQRTKIVVEGAGALATAAILAGKVDEYVKGKKTVAIVSGGNVDLSRIESVVDHFLIANDAEEKVCEEVVVQAF</sequence>
<dbReference type="PROSITE" id="PS00165">
    <property type="entry name" value="DEHYDRATASE_SER_THR"/>
    <property type="match status" value="1"/>
</dbReference>
<dbReference type="InterPro" id="IPR001926">
    <property type="entry name" value="TrpB-like_PALP"/>
</dbReference>
<dbReference type="OrthoDB" id="9811476at2"/>
<dbReference type="NCBIfam" id="TIGR01127">
    <property type="entry name" value="ilvA_1Cterm"/>
    <property type="match status" value="1"/>
</dbReference>
<evidence type="ECO:0000256" key="1">
    <source>
        <dbReference type="ARBA" id="ARBA00001274"/>
    </source>
</evidence>
<evidence type="ECO:0000256" key="4">
    <source>
        <dbReference type="ARBA" id="ARBA00010869"/>
    </source>
</evidence>
<evidence type="ECO:0000256" key="11">
    <source>
        <dbReference type="ARBA" id="ARBA00025527"/>
    </source>
</evidence>
<dbReference type="EC" id="4.3.1.19" evidence="6 13"/>
<evidence type="ECO:0000256" key="9">
    <source>
        <dbReference type="ARBA" id="ARBA00022898"/>
    </source>
</evidence>
<dbReference type="CDD" id="cd01562">
    <property type="entry name" value="Thr-dehyd"/>
    <property type="match status" value="1"/>
</dbReference>
<comment type="similarity">
    <text evidence="4 13">Belongs to the serine/threonine dehydratase family.</text>
</comment>
<comment type="function">
    <text evidence="11 13">Catalyzes the anaerobic formation of alpha-ketobutyrate and ammonia from threonine in a two-step reaction. The first step involved a dehydration of threonine and a production of enamine intermediates (aminocrotonate), which tautomerizes to its imine form (iminobutyrate). Both intermediates are unstable and short-lived. The second step is the nonenzymatic hydrolysis of the enamine/imine intermediates to form 2-ketobutyrate and free ammonia. In the low water environment of the cell, the second step is accelerated by RidA.</text>
</comment>
<comment type="pathway">
    <text evidence="3 13">Amino-acid degradation; L-threonine degradation via propanoate pathway; propanoate from L-threonine: step 1/4.</text>
</comment>
<evidence type="ECO:0000259" key="14">
    <source>
        <dbReference type="Pfam" id="PF00291"/>
    </source>
</evidence>
<dbReference type="RefSeq" id="WP_109245711.1">
    <property type="nucleotide sequence ID" value="NZ_BFFO01000004.1"/>
</dbReference>
<dbReference type="InterPro" id="IPR005789">
    <property type="entry name" value="Thr_deHydtase_catblc"/>
</dbReference>
<dbReference type="Proteomes" id="UP000245021">
    <property type="component" value="Unassembled WGS sequence"/>
</dbReference>
<dbReference type="UniPathway" id="UPA00052">
    <property type="reaction ID" value="UER00507"/>
</dbReference>
<protein>
    <recommendedName>
        <fullName evidence="7 13">L-threonine dehydratase catabolic TdcB</fullName>
        <ecNumber evidence="6 13">4.3.1.19</ecNumber>
    </recommendedName>
    <alternativeName>
        <fullName evidence="12 13">Threonine deaminase</fullName>
    </alternativeName>
</protein>
<evidence type="ECO:0000256" key="7">
    <source>
        <dbReference type="ARBA" id="ARBA00022248"/>
    </source>
</evidence>
<evidence type="ECO:0000256" key="8">
    <source>
        <dbReference type="ARBA" id="ARBA00022533"/>
    </source>
</evidence>
<dbReference type="InterPro" id="IPR000634">
    <property type="entry name" value="Ser/Thr_deHydtase_PyrdxlP-BS"/>
</dbReference>
<evidence type="ECO:0000256" key="3">
    <source>
        <dbReference type="ARBA" id="ARBA00004958"/>
    </source>
</evidence>
<keyword evidence="13" id="KW-0547">Nucleotide-binding</keyword>
<dbReference type="Gene3D" id="3.40.50.1100">
    <property type="match status" value="2"/>
</dbReference>
<evidence type="ECO:0000256" key="2">
    <source>
        <dbReference type="ARBA" id="ARBA00001933"/>
    </source>
</evidence>
<keyword evidence="9 13" id="KW-0663">Pyridoxal phosphate</keyword>
<organism evidence="15 16">
    <name type="scientific">Lactococcus termiticola</name>
    <dbReference type="NCBI Taxonomy" id="2169526"/>
    <lineage>
        <taxon>Bacteria</taxon>
        <taxon>Bacillati</taxon>
        <taxon>Bacillota</taxon>
        <taxon>Bacilli</taxon>
        <taxon>Lactobacillales</taxon>
        <taxon>Streptococcaceae</taxon>
        <taxon>Lactococcus</taxon>
    </lineage>
</organism>
<feature type="domain" description="Tryptophan synthase beta chain-like PALP" evidence="14">
    <location>
        <begin position="23"/>
        <end position="312"/>
    </location>
</feature>
<dbReference type="GO" id="GO:0030170">
    <property type="term" value="F:pyridoxal phosphate binding"/>
    <property type="evidence" value="ECO:0007669"/>
    <property type="project" value="InterPro"/>
</dbReference>
<accession>A0A2R5HJH2</accession>
<keyword evidence="16" id="KW-1185">Reference proteome</keyword>